<keyword evidence="1" id="KW-0472">Membrane</keyword>
<feature type="transmembrane region" description="Helical" evidence="1">
    <location>
        <begin position="63"/>
        <end position="80"/>
    </location>
</feature>
<proteinExistence type="predicted"/>
<comment type="caution">
    <text evidence="2">The sequence shown here is derived from an EMBL/GenBank/DDBJ whole genome shotgun (WGS) entry which is preliminary data.</text>
</comment>
<evidence type="ECO:0000256" key="1">
    <source>
        <dbReference type="SAM" id="Phobius"/>
    </source>
</evidence>
<sequence>MTKNSPLYFWLCGHRIVCFLMLTISFVSFGALSLDLIRLLSANAGFLFANGWAGLVDGGLRQLIELSASALAAMACYVLFKLCEHALVHRLAHAQFEARR</sequence>
<reference evidence="2 3" key="1">
    <citation type="submission" date="2021-11" db="EMBL/GenBank/DDBJ databases">
        <authorList>
            <person name="Liang Q."/>
            <person name="Mou H."/>
            <person name="Liu Z."/>
        </authorList>
    </citation>
    <scope>NUCLEOTIDE SEQUENCE [LARGE SCALE GENOMIC DNA]</scope>
    <source>
        <strain evidence="2 3">CHU3</strain>
    </source>
</reference>
<gene>
    <name evidence="2" type="ORF">LNV07_17230</name>
</gene>
<evidence type="ECO:0000313" key="3">
    <source>
        <dbReference type="Proteomes" id="UP001209701"/>
    </source>
</evidence>
<name>A0ABT2YIE2_9BURK</name>
<accession>A0ABT2YIE2</accession>
<protein>
    <submittedName>
        <fullName evidence="2">Uncharacterized protein</fullName>
    </submittedName>
</protein>
<keyword evidence="1" id="KW-1133">Transmembrane helix</keyword>
<organism evidence="2 3">
    <name type="scientific">Roseateles oligotrophus</name>
    <dbReference type="NCBI Taxonomy" id="1769250"/>
    <lineage>
        <taxon>Bacteria</taxon>
        <taxon>Pseudomonadati</taxon>
        <taxon>Pseudomonadota</taxon>
        <taxon>Betaproteobacteria</taxon>
        <taxon>Burkholderiales</taxon>
        <taxon>Sphaerotilaceae</taxon>
        <taxon>Roseateles</taxon>
    </lineage>
</organism>
<dbReference type="EMBL" id="JAJIRN010000007">
    <property type="protein sequence ID" value="MCV2369827.1"/>
    <property type="molecule type" value="Genomic_DNA"/>
</dbReference>
<dbReference type="Proteomes" id="UP001209701">
    <property type="component" value="Unassembled WGS sequence"/>
</dbReference>
<feature type="transmembrane region" description="Helical" evidence="1">
    <location>
        <begin position="7"/>
        <end position="30"/>
    </location>
</feature>
<evidence type="ECO:0000313" key="2">
    <source>
        <dbReference type="EMBL" id="MCV2369827.1"/>
    </source>
</evidence>
<dbReference type="RefSeq" id="WP_263572408.1">
    <property type="nucleotide sequence ID" value="NZ_JAJIRN010000007.1"/>
</dbReference>
<keyword evidence="1" id="KW-0812">Transmembrane</keyword>
<keyword evidence="3" id="KW-1185">Reference proteome</keyword>